<evidence type="ECO:0008006" key="3">
    <source>
        <dbReference type="Google" id="ProtNLM"/>
    </source>
</evidence>
<proteinExistence type="predicted"/>
<accession>A0A1B1UD21</accession>
<gene>
    <name evidence="1" type="ORF">LMTR13_11260</name>
</gene>
<keyword evidence="2" id="KW-1185">Reference proteome</keyword>
<dbReference type="AlphaFoldDB" id="A0A1B1UD21"/>
<protein>
    <recommendedName>
        <fullName evidence="3">DUF551 domain-containing protein</fullName>
    </recommendedName>
</protein>
<dbReference type="STRING" id="1274631.LMTR13_11260"/>
<evidence type="ECO:0000313" key="2">
    <source>
        <dbReference type="Proteomes" id="UP000092839"/>
    </source>
</evidence>
<dbReference type="RefSeq" id="WP_065727933.1">
    <property type="nucleotide sequence ID" value="NZ_CP016428.1"/>
</dbReference>
<dbReference type="EMBL" id="CP016428">
    <property type="protein sequence ID" value="ANW00657.1"/>
    <property type="molecule type" value="Genomic_DNA"/>
</dbReference>
<dbReference type="KEGG" id="bic:LMTR13_11260"/>
<evidence type="ECO:0000313" key="1">
    <source>
        <dbReference type="EMBL" id="ANW00657.1"/>
    </source>
</evidence>
<reference evidence="1 2" key="1">
    <citation type="submission" date="2016-07" db="EMBL/GenBank/DDBJ databases">
        <title>Complete genome sequence of Bradyrhizobium icense LMTR 13T, a potential inoculant strain isolated from lima bean (Phaseolus lunatus) in Peru.</title>
        <authorList>
            <person name="Ormeno-Orrillo E."/>
            <person name="Duran D."/>
            <person name="Rogel M.A."/>
            <person name="Rey L."/>
            <person name="Imperial J."/>
            <person name="Ruiz-Argueso T."/>
            <person name="Martinez-Romero E."/>
        </authorList>
    </citation>
    <scope>NUCLEOTIDE SEQUENCE [LARGE SCALE GENOMIC DNA]</scope>
    <source>
        <strain evidence="1 2">LMTR 13</strain>
    </source>
</reference>
<dbReference type="Proteomes" id="UP000092839">
    <property type="component" value="Chromosome"/>
</dbReference>
<name>A0A1B1UD21_9BRAD</name>
<sequence>MTEDQVRHMVNRFLNWKLPENFNPDGGISFERLGNKGTPHEYRREPIGTNLLDAVQADAMVCHMIEGLPSDSSTLSPQCGQMSDPMPRGGVEPDWHAESVKLYRQNKSLRKALQEQHDWHLAQGEQDFGDGIVLNMADEYSDSGMCERTTAVLSEVQPSGIQGYEARKERNAASNRSPGRAGDVCEYCGKQEGHSAVCVVNELEALRASVEQQQWRPVETAPKDGTRILAFSHHGAKGPVMSITWWRREEDRKGYVGWGEFNTTYWPPTHWMPLPPIPSTERADG</sequence>
<organism evidence="1 2">
    <name type="scientific">Bradyrhizobium icense</name>
    <dbReference type="NCBI Taxonomy" id="1274631"/>
    <lineage>
        <taxon>Bacteria</taxon>
        <taxon>Pseudomonadati</taxon>
        <taxon>Pseudomonadota</taxon>
        <taxon>Alphaproteobacteria</taxon>
        <taxon>Hyphomicrobiales</taxon>
        <taxon>Nitrobacteraceae</taxon>
        <taxon>Bradyrhizobium</taxon>
    </lineage>
</organism>